<dbReference type="Pfam" id="PF05347">
    <property type="entry name" value="Complex1_LYR"/>
    <property type="match status" value="1"/>
</dbReference>
<dbReference type="Proteomes" id="UP001212152">
    <property type="component" value="Unassembled WGS sequence"/>
</dbReference>
<organism evidence="3 4">
    <name type="scientific">Geranomyces variabilis</name>
    <dbReference type="NCBI Taxonomy" id="109894"/>
    <lineage>
        <taxon>Eukaryota</taxon>
        <taxon>Fungi</taxon>
        <taxon>Fungi incertae sedis</taxon>
        <taxon>Chytridiomycota</taxon>
        <taxon>Chytridiomycota incertae sedis</taxon>
        <taxon>Chytridiomycetes</taxon>
        <taxon>Spizellomycetales</taxon>
        <taxon>Powellomycetaceae</taxon>
        <taxon>Geranomyces</taxon>
    </lineage>
</organism>
<dbReference type="InterPro" id="IPR008011">
    <property type="entry name" value="Complex1_LYR_dom"/>
</dbReference>
<dbReference type="InterPro" id="IPR045296">
    <property type="entry name" value="Complex1_LYR_ETFRF1_LYRM5"/>
</dbReference>
<comment type="caution">
    <text evidence="3">The sequence shown here is derived from an EMBL/GenBank/DDBJ whole genome shotgun (WGS) entry which is preliminary data.</text>
</comment>
<dbReference type="GO" id="GO:0022904">
    <property type="term" value="P:respiratory electron transport chain"/>
    <property type="evidence" value="ECO:0007669"/>
    <property type="project" value="TreeGrafter"/>
</dbReference>
<reference evidence="3" key="1">
    <citation type="submission" date="2020-05" db="EMBL/GenBank/DDBJ databases">
        <title>Phylogenomic resolution of chytrid fungi.</title>
        <authorList>
            <person name="Stajich J.E."/>
            <person name="Amses K."/>
            <person name="Simmons R."/>
            <person name="Seto K."/>
            <person name="Myers J."/>
            <person name="Bonds A."/>
            <person name="Quandt C.A."/>
            <person name="Barry K."/>
            <person name="Liu P."/>
            <person name="Grigoriev I."/>
            <person name="Longcore J.E."/>
            <person name="James T.Y."/>
        </authorList>
    </citation>
    <scope>NUCLEOTIDE SEQUENCE</scope>
    <source>
        <strain evidence="3">JEL0379</strain>
    </source>
</reference>
<dbReference type="InterPro" id="IPR052000">
    <property type="entry name" value="ETFRF1"/>
</dbReference>
<name>A0AAD5TSG7_9FUNG</name>
<feature type="domain" description="Complex 1 LYR protein" evidence="2">
    <location>
        <begin position="15"/>
        <end position="65"/>
    </location>
</feature>
<keyword evidence="4" id="KW-1185">Reference proteome</keyword>
<dbReference type="EMBL" id="JADGJQ010000005">
    <property type="protein sequence ID" value="KAJ3183920.1"/>
    <property type="molecule type" value="Genomic_DNA"/>
</dbReference>
<accession>A0AAD5TSG7</accession>
<sequence length="93" mass="10932">MPASPHQPPAALRAQVKDLYKQLLYMGREYPNGGIDYFKPKLKAAFLKKRTMSDPAEIEAALKQGDYIKKELEALWFLRKYRHVKQNYYDPKD</sequence>
<dbReference type="GO" id="GO:0090324">
    <property type="term" value="P:negative regulation of oxidative phosphorylation"/>
    <property type="evidence" value="ECO:0007669"/>
    <property type="project" value="InterPro"/>
</dbReference>
<proteinExistence type="inferred from homology"/>
<protein>
    <submittedName>
        <fullName evidence="3">LYR motif-containing protein 5</fullName>
    </submittedName>
</protein>
<evidence type="ECO:0000259" key="2">
    <source>
        <dbReference type="Pfam" id="PF05347"/>
    </source>
</evidence>
<evidence type="ECO:0000313" key="3">
    <source>
        <dbReference type="EMBL" id="KAJ3183920.1"/>
    </source>
</evidence>
<gene>
    <name evidence="3" type="primary">LYRM5</name>
    <name evidence="3" type="ORF">HDU87_006038</name>
</gene>
<comment type="similarity">
    <text evidence="1">Belongs to the complex I LYR family.</text>
</comment>
<dbReference type="AlphaFoldDB" id="A0AAD5TSG7"/>
<evidence type="ECO:0000256" key="1">
    <source>
        <dbReference type="ARBA" id="ARBA00009508"/>
    </source>
</evidence>
<dbReference type="GO" id="GO:0005739">
    <property type="term" value="C:mitochondrion"/>
    <property type="evidence" value="ECO:0007669"/>
    <property type="project" value="TreeGrafter"/>
</dbReference>
<dbReference type="PANTHER" id="PTHR21024:SF0">
    <property type="entry name" value="ELECTRON TRANSFER FLAVOPROTEIN REGULATORY FACTOR 1"/>
    <property type="match status" value="1"/>
</dbReference>
<dbReference type="CDD" id="cd20265">
    <property type="entry name" value="Complex1_LYR_ETFRF1_LYRM5"/>
    <property type="match status" value="1"/>
</dbReference>
<evidence type="ECO:0000313" key="4">
    <source>
        <dbReference type="Proteomes" id="UP001212152"/>
    </source>
</evidence>
<dbReference type="PANTHER" id="PTHR21024">
    <property type="entry name" value="GROWTH HORMONE-INDUCIBLE SOLUBLE PROTEIN-RELATED"/>
    <property type="match status" value="1"/>
</dbReference>